<dbReference type="Pfam" id="PF18974">
    <property type="entry name" value="DUF5710"/>
    <property type="match status" value="1"/>
</dbReference>
<dbReference type="EMBL" id="JAUEDK010000032">
    <property type="protein sequence ID" value="MDN0076423.1"/>
    <property type="molecule type" value="Genomic_DNA"/>
</dbReference>
<evidence type="ECO:0000313" key="3">
    <source>
        <dbReference type="EMBL" id="MDN0076423.1"/>
    </source>
</evidence>
<feature type="compositionally biased region" description="Basic and acidic residues" evidence="1">
    <location>
        <begin position="64"/>
        <end position="75"/>
    </location>
</feature>
<accession>A0ABT7XRK5</accession>
<reference evidence="3" key="1">
    <citation type="submission" date="2023-06" db="EMBL/GenBank/DDBJ databases">
        <authorList>
            <person name="Zhang S."/>
        </authorList>
    </citation>
    <scope>NUCLEOTIDE SEQUENCE</scope>
    <source>
        <strain evidence="3">SG2303</strain>
    </source>
</reference>
<evidence type="ECO:0000259" key="2">
    <source>
        <dbReference type="Pfam" id="PF18974"/>
    </source>
</evidence>
<feature type="domain" description="DUF5710" evidence="2">
    <location>
        <begin position="7"/>
        <end position="50"/>
    </location>
</feature>
<keyword evidence="4" id="KW-1185">Reference proteome</keyword>
<comment type="caution">
    <text evidence="3">The sequence shown here is derived from an EMBL/GenBank/DDBJ whole genome shotgun (WGS) entry which is preliminary data.</text>
</comment>
<feature type="region of interest" description="Disordered" evidence="1">
    <location>
        <begin position="60"/>
        <end position="104"/>
    </location>
</feature>
<name>A0ABT7XRK5_9NEIS</name>
<organism evidence="3 4">
    <name type="scientific">Crenobacter oryzisoli</name>
    <dbReference type="NCBI Taxonomy" id="3056844"/>
    <lineage>
        <taxon>Bacteria</taxon>
        <taxon>Pseudomonadati</taxon>
        <taxon>Pseudomonadota</taxon>
        <taxon>Betaproteobacteria</taxon>
        <taxon>Neisseriales</taxon>
        <taxon>Neisseriaceae</taxon>
        <taxon>Crenobacter</taxon>
    </lineage>
</organism>
<gene>
    <name evidence="3" type="ORF">QU481_16240</name>
</gene>
<proteinExistence type="predicted"/>
<evidence type="ECO:0000256" key="1">
    <source>
        <dbReference type="SAM" id="MobiDB-lite"/>
    </source>
</evidence>
<dbReference type="Proteomes" id="UP001168540">
    <property type="component" value="Unassembled WGS sequence"/>
</dbReference>
<dbReference type="InterPro" id="IPR043764">
    <property type="entry name" value="DUF5710"/>
</dbReference>
<evidence type="ECO:0000313" key="4">
    <source>
        <dbReference type="Proteomes" id="UP001168540"/>
    </source>
</evidence>
<protein>
    <submittedName>
        <fullName evidence="3">DUF5710 domain-containing protein</fullName>
    </submittedName>
</protein>
<sequence length="104" mass="12262">MANKDSKLYLNVPFAEKDSAKALGARWFPAMKKWYVPHELDLNLFIKWWPDDLRAAYEATAGKEMPKTEKPERKPRQPRPPRVKLDYPPLKNDRSTPEIDLPWD</sequence>
<dbReference type="RefSeq" id="WP_289831077.1">
    <property type="nucleotide sequence ID" value="NZ_JAUEDK010000032.1"/>
</dbReference>